<dbReference type="KEGG" id="olu:OSTLU_30797"/>
<dbReference type="Gramene" id="ABO95343">
    <property type="protein sequence ID" value="ABO95343"/>
    <property type="gene ID" value="OSTLU_30797"/>
</dbReference>
<dbReference type="RefSeq" id="XP_001417050.1">
    <property type="nucleotide sequence ID" value="XM_001417013.1"/>
</dbReference>
<accession>A4RUZ7</accession>
<organism evidence="1 2">
    <name type="scientific">Ostreococcus lucimarinus (strain CCE9901)</name>
    <dbReference type="NCBI Taxonomy" id="436017"/>
    <lineage>
        <taxon>Eukaryota</taxon>
        <taxon>Viridiplantae</taxon>
        <taxon>Chlorophyta</taxon>
        <taxon>Mamiellophyceae</taxon>
        <taxon>Mamiellales</taxon>
        <taxon>Bathycoccaceae</taxon>
        <taxon>Ostreococcus</taxon>
    </lineage>
</organism>
<gene>
    <name evidence="1" type="ORF">OSTLU_30797</name>
</gene>
<proteinExistence type="predicted"/>
<dbReference type="AlphaFoldDB" id="A4RUZ7"/>
<sequence length="78" mass="8926">MCVFPSPRTRLERASRLVFPVYLYSRSTNGGRTHDPGYIKQLVGLRRARGLDHAVRSTFCHEHLGSIERDAETRVGRD</sequence>
<keyword evidence="2" id="KW-1185">Reference proteome</keyword>
<dbReference type="HOGENOM" id="CLU_2626420_0_0_1"/>
<dbReference type="EMBL" id="CP000583">
    <property type="protein sequence ID" value="ABO95343.1"/>
    <property type="molecule type" value="Genomic_DNA"/>
</dbReference>
<dbReference type="GeneID" id="5000554"/>
<evidence type="ECO:0000313" key="1">
    <source>
        <dbReference type="EMBL" id="ABO95343.1"/>
    </source>
</evidence>
<dbReference type="Proteomes" id="UP000001568">
    <property type="component" value="Chromosome 3"/>
</dbReference>
<protein>
    <submittedName>
        <fullName evidence="1">Uncharacterized protein</fullName>
    </submittedName>
</protein>
<reference evidence="1 2" key="1">
    <citation type="journal article" date="2007" name="Proc. Natl. Acad. Sci. U.S.A.">
        <title>The tiny eukaryote Ostreococcus provides genomic insights into the paradox of plankton speciation.</title>
        <authorList>
            <person name="Palenik B."/>
            <person name="Grimwood J."/>
            <person name="Aerts A."/>
            <person name="Rouze P."/>
            <person name="Salamov A."/>
            <person name="Putnam N."/>
            <person name="Dupont C."/>
            <person name="Jorgensen R."/>
            <person name="Derelle E."/>
            <person name="Rombauts S."/>
            <person name="Zhou K."/>
            <person name="Otillar R."/>
            <person name="Merchant S.S."/>
            <person name="Podell S."/>
            <person name="Gaasterland T."/>
            <person name="Napoli C."/>
            <person name="Gendler K."/>
            <person name="Manuell A."/>
            <person name="Tai V."/>
            <person name="Vallon O."/>
            <person name="Piganeau G."/>
            <person name="Jancek S."/>
            <person name="Heijde M."/>
            <person name="Jabbari K."/>
            <person name="Bowler C."/>
            <person name="Lohr M."/>
            <person name="Robbens S."/>
            <person name="Werner G."/>
            <person name="Dubchak I."/>
            <person name="Pazour G.J."/>
            <person name="Ren Q."/>
            <person name="Paulsen I."/>
            <person name="Delwiche C."/>
            <person name="Schmutz J."/>
            <person name="Rokhsar D."/>
            <person name="Van de Peer Y."/>
            <person name="Moreau H."/>
            <person name="Grigoriev I.V."/>
        </authorList>
    </citation>
    <scope>NUCLEOTIDE SEQUENCE [LARGE SCALE GENOMIC DNA]</scope>
    <source>
        <strain evidence="1 2">CCE9901</strain>
    </source>
</reference>
<name>A4RUZ7_OSTLU</name>
<evidence type="ECO:0000313" key="2">
    <source>
        <dbReference type="Proteomes" id="UP000001568"/>
    </source>
</evidence>